<dbReference type="GO" id="GO:0043190">
    <property type="term" value="C:ATP-binding cassette (ABC) transporter complex"/>
    <property type="evidence" value="ECO:0007669"/>
    <property type="project" value="InterPro"/>
</dbReference>
<dbReference type="Gene3D" id="2.40.50.100">
    <property type="match status" value="1"/>
</dbReference>
<evidence type="ECO:0000259" key="6">
    <source>
        <dbReference type="PROSITE" id="PS50893"/>
    </source>
</evidence>
<dbReference type="FunFam" id="3.40.50.300:FF:000042">
    <property type="entry name" value="Maltose/maltodextrin ABC transporter, ATP-binding protein"/>
    <property type="match status" value="1"/>
</dbReference>
<sequence>MMSGLILNGVTKQFGPFTAVDQVQLTVPHGTFVCMLGPSGCGKTTLLRMIAGLDLPTGGEIVLDGEDITRVPTHKRNLGMVFQSLALFPHLTVGENIAYPLRIRGIGREEQVKRVEELLVMIHLPGYADRPVTKLSGGQRQRVAIARALAISPKLFLLDEPLSALDAKLREAMQVELRKLQQQLGITTIVVTHDQREAMTMADTVVVMNGGKIRQAASPIEIYRKPADRFVADFIGSTNLLPLSVEAGRTLVLGQSVEGFTSSLAQGAASLSVRPEDIHLSAPGEGRLSGRVTFIRDLGGTIETFIDVAGTEVIAVSTPRERPVVNVGQEVGVVIDPLTAVVLAA</sequence>
<dbReference type="PANTHER" id="PTHR42781:SF4">
    <property type="entry name" value="SPERMIDINE_PUTRESCINE IMPORT ATP-BINDING PROTEIN POTA"/>
    <property type="match status" value="1"/>
</dbReference>
<dbReference type="InterPro" id="IPR050093">
    <property type="entry name" value="ABC_SmlMolc_Importer"/>
</dbReference>
<dbReference type="SMART" id="SM00382">
    <property type="entry name" value="AAA"/>
    <property type="match status" value="1"/>
</dbReference>
<name>A0A512HL96_9HYPH</name>
<evidence type="ECO:0000256" key="5">
    <source>
        <dbReference type="ARBA" id="ARBA00022840"/>
    </source>
</evidence>
<dbReference type="AlphaFoldDB" id="A0A512HL96"/>
<evidence type="ECO:0000256" key="2">
    <source>
        <dbReference type="ARBA" id="ARBA00005417"/>
    </source>
</evidence>
<evidence type="ECO:0000313" key="7">
    <source>
        <dbReference type="EMBL" id="GEO86228.1"/>
    </source>
</evidence>
<evidence type="ECO:0000256" key="3">
    <source>
        <dbReference type="ARBA" id="ARBA00022448"/>
    </source>
</evidence>
<keyword evidence="3" id="KW-0813">Transport</keyword>
<keyword evidence="5 7" id="KW-0067">ATP-binding</keyword>
<organism evidence="7 8">
    <name type="scientific">Ciceribacter naphthalenivorans</name>
    <dbReference type="NCBI Taxonomy" id="1118451"/>
    <lineage>
        <taxon>Bacteria</taxon>
        <taxon>Pseudomonadati</taxon>
        <taxon>Pseudomonadota</taxon>
        <taxon>Alphaproteobacteria</taxon>
        <taxon>Hyphomicrobiales</taxon>
        <taxon>Rhizobiaceae</taxon>
        <taxon>Ciceribacter</taxon>
    </lineage>
</organism>
<dbReference type="GO" id="GO:0140359">
    <property type="term" value="F:ABC-type transporter activity"/>
    <property type="evidence" value="ECO:0007669"/>
    <property type="project" value="UniProtKB-ARBA"/>
</dbReference>
<evidence type="ECO:0000313" key="8">
    <source>
        <dbReference type="Proteomes" id="UP000321717"/>
    </source>
</evidence>
<dbReference type="InterPro" id="IPR003593">
    <property type="entry name" value="AAA+_ATPase"/>
</dbReference>
<dbReference type="InterPro" id="IPR008995">
    <property type="entry name" value="Mo/tungstate-bd_C_term_dom"/>
</dbReference>
<dbReference type="InterPro" id="IPR017871">
    <property type="entry name" value="ABC_transporter-like_CS"/>
</dbReference>
<comment type="subcellular location">
    <subcellularLocation>
        <location evidence="1">Cell inner membrane</location>
        <topology evidence="1">Peripheral membrane protein</topology>
    </subcellularLocation>
</comment>
<dbReference type="Proteomes" id="UP000321717">
    <property type="component" value="Unassembled WGS sequence"/>
</dbReference>
<dbReference type="PROSITE" id="PS50893">
    <property type="entry name" value="ABC_TRANSPORTER_2"/>
    <property type="match status" value="1"/>
</dbReference>
<dbReference type="EMBL" id="BJZP01000017">
    <property type="protein sequence ID" value="GEO86228.1"/>
    <property type="molecule type" value="Genomic_DNA"/>
</dbReference>
<comment type="similarity">
    <text evidence="2">Belongs to the ABC transporter superfamily.</text>
</comment>
<keyword evidence="4" id="KW-0547">Nucleotide-binding</keyword>
<reference evidence="7 8" key="1">
    <citation type="submission" date="2019-07" db="EMBL/GenBank/DDBJ databases">
        <title>Whole genome shotgun sequence of Rhizobium naphthalenivorans NBRC 107585.</title>
        <authorList>
            <person name="Hosoyama A."/>
            <person name="Uohara A."/>
            <person name="Ohji S."/>
            <person name="Ichikawa N."/>
        </authorList>
    </citation>
    <scope>NUCLEOTIDE SEQUENCE [LARGE SCALE GENOMIC DNA]</scope>
    <source>
        <strain evidence="7 8">NBRC 107585</strain>
    </source>
</reference>
<dbReference type="PANTHER" id="PTHR42781">
    <property type="entry name" value="SPERMIDINE/PUTRESCINE IMPORT ATP-BINDING PROTEIN POTA"/>
    <property type="match status" value="1"/>
</dbReference>
<dbReference type="GO" id="GO:0005524">
    <property type="term" value="F:ATP binding"/>
    <property type="evidence" value="ECO:0007669"/>
    <property type="project" value="UniProtKB-KW"/>
</dbReference>
<dbReference type="InterPro" id="IPR013611">
    <property type="entry name" value="Transp-assoc_OB_typ2"/>
</dbReference>
<accession>A0A512HL96</accession>
<dbReference type="GO" id="GO:0016887">
    <property type="term" value="F:ATP hydrolysis activity"/>
    <property type="evidence" value="ECO:0007669"/>
    <property type="project" value="InterPro"/>
</dbReference>
<proteinExistence type="inferred from homology"/>
<evidence type="ECO:0000256" key="1">
    <source>
        <dbReference type="ARBA" id="ARBA00004417"/>
    </source>
</evidence>
<dbReference type="Pfam" id="PF08402">
    <property type="entry name" value="TOBE_2"/>
    <property type="match status" value="1"/>
</dbReference>
<gene>
    <name evidence="7" type="ORF">RNA01_31600</name>
</gene>
<dbReference type="InterPro" id="IPR027417">
    <property type="entry name" value="P-loop_NTPase"/>
</dbReference>
<keyword evidence="8" id="KW-1185">Reference proteome</keyword>
<dbReference type="Gene3D" id="3.40.50.300">
    <property type="entry name" value="P-loop containing nucleotide triphosphate hydrolases"/>
    <property type="match status" value="1"/>
</dbReference>
<dbReference type="PROSITE" id="PS00211">
    <property type="entry name" value="ABC_TRANSPORTER_1"/>
    <property type="match status" value="1"/>
</dbReference>
<protein>
    <submittedName>
        <fullName evidence="7">Spermidine/putrescine ABC transporter ATP-binding protein</fullName>
    </submittedName>
</protein>
<dbReference type="Pfam" id="PF00005">
    <property type="entry name" value="ABC_tran"/>
    <property type="match status" value="1"/>
</dbReference>
<feature type="domain" description="ABC transporter" evidence="6">
    <location>
        <begin position="5"/>
        <end position="235"/>
    </location>
</feature>
<dbReference type="SUPFAM" id="SSF50331">
    <property type="entry name" value="MOP-like"/>
    <property type="match status" value="1"/>
</dbReference>
<dbReference type="InterPro" id="IPR003439">
    <property type="entry name" value="ABC_transporter-like_ATP-bd"/>
</dbReference>
<evidence type="ECO:0000256" key="4">
    <source>
        <dbReference type="ARBA" id="ARBA00022741"/>
    </source>
</evidence>
<dbReference type="SUPFAM" id="SSF52540">
    <property type="entry name" value="P-loop containing nucleoside triphosphate hydrolases"/>
    <property type="match status" value="1"/>
</dbReference>
<comment type="caution">
    <text evidence="7">The sequence shown here is derived from an EMBL/GenBank/DDBJ whole genome shotgun (WGS) entry which is preliminary data.</text>
</comment>